<feature type="domain" description="EamA" evidence="3">
    <location>
        <begin position="10"/>
        <end position="142"/>
    </location>
</feature>
<feature type="transmembrane region" description="Helical" evidence="2">
    <location>
        <begin position="167"/>
        <end position="187"/>
    </location>
</feature>
<feature type="transmembrane region" description="Helical" evidence="2">
    <location>
        <begin position="285"/>
        <end position="305"/>
    </location>
</feature>
<dbReference type="InterPro" id="IPR037185">
    <property type="entry name" value="EmrE-like"/>
</dbReference>
<name>A0ABN6FKA9_SINCY</name>
<keyword evidence="2" id="KW-0472">Membrane</keyword>
<evidence type="ECO:0000313" key="4">
    <source>
        <dbReference type="EMBL" id="BCT76253.1"/>
    </source>
</evidence>
<dbReference type="PANTHER" id="PTHR22911">
    <property type="entry name" value="ACYL-MALONYL CONDENSING ENZYME-RELATED"/>
    <property type="match status" value="1"/>
</dbReference>
<keyword evidence="5" id="KW-1185">Reference proteome</keyword>
<reference evidence="4 5" key="1">
    <citation type="journal article" date="2021" name="J. Biosci. Bioeng.">
        <title>Identification and characterization of a chc gene cluster responsible for the aromatization pathway of cyclohexanecarboxylate degradation in Sinomonas cyclohexanicum ATCC 51369.</title>
        <authorList>
            <person name="Yamamoto T."/>
            <person name="Hasegawa Y."/>
            <person name="Lau P.C.K."/>
            <person name="Iwaki H."/>
        </authorList>
    </citation>
    <scope>NUCLEOTIDE SEQUENCE [LARGE SCALE GENOMIC DNA]</scope>
    <source>
        <strain evidence="4 5">ATCC 51369</strain>
    </source>
</reference>
<evidence type="ECO:0000259" key="3">
    <source>
        <dbReference type="Pfam" id="PF00892"/>
    </source>
</evidence>
<comment type="similarity">
    <text evidence="1">Belongs to the EamA transporter family.</text>
</comment>
<sequence length="325" mass="32264">MTAARHDHGLGVACVLGASILWGTTGTASALAPTVPPLAVGSASMGFGGLLLAATSAPRIVRSRSQVARSWRLVAIGALAVLVYALAFYTSMRLAGVAVGTAVSIGGAPVAAALLERILDGRRLSGRWAAGAALGIAGAVVLCLARGGVPSDAAAGAAASGEAAQTVAGVALGAVAAASYALYSFTSHRLIRAGLSSRAAVGATFGVAALGLLVVLAATGGALLESWRNVAVGAYLAGIPMFLGYILFGWGLSRVSASTATTVSLAEPVVAAALAVAVVGERLPILGWFGMVLIVGCLAVLTLPLPDWSRRRRRGFGPAEAEAEG</sequence>
<feature type="domain" description="EamA" evidence="3">
    <location>
        <begin position="169"/>
        <end position="301"/>
    </location>
</feature>
<evidence type="ECO:0000313" key="5">
    <source>
        <dbReference type="Proteomes" id="UP001319861"/>
    </source>
</evidence>
<dbReference type="InterPro" id="IPR000620">
    <property type="entry name" value="EamA_dom"/>
</dbReference>
<proteinExistence type="inferred from homology"/>
<feature type="transmembrane region" description="Helical" evidence="2">
    <location>
        <begin position="127"/>
        <end position="147"/>
    </location>
</feature>
<gene>
    <name evidence="4" type="ORF">SCMU_20950</name>
</gene>
<feature type="transmembrane region" description="Helical" evidence="2">
    <location>
        <begin position="95"/>
        <end position="115"/>
    </location>
</feature>
<feature type="transmembrane region" description="Helical" evidence="2">
    <location>
        <begin position="40"/>
        <end position="61"/>
    </location>
</feature>
<dbReference type="SUPFAM" id="SSF103481">
    <property type="entry name" value="Multidrug resistance efflux transporter EmrE"/>
    <property type="match status" value="2"/>
</dbReference>
<evidence type="ECO:0000256" key="2">
    <source>
        <dbReference type="SAM" id="Phobius"/>
    </source>
</evidence>
<dbReference type="RefSeq" id="WP_229232880.1">
    <property type="nucleotide sequence ID" value="NZ_AP024525.1"/>
</dbReference>
<feature type="transmembrane region" description="Helical" evidence="2">
    <location>
        <begin position="73"/>
        <end position="89"/>
    </location>
</feature>
<keyword evidence="2" id="KW-1133">Transmembrane helix</keyword>
<protein>
    <submittedName>
        <fullName evidence="4">Permease</fullName>
    </submittedName>
</protein>
<dbReference type="Pfam" id="PF00892">
    <property type="entry name" value="EamA"/>
    <property type="match status" value="2"/>
</dbReference>
<dbReference type="EMBL" id="AP024525">
    <property type="protein sequence ID" value="BCT76253.1"/>
    <property type="molecule type" value="Genomic_DNA"/>
</dbReference>
<dbReference type="Proteomes" id="UP001319861">
    <property type="component" value="Chromosome"/>
</dbReference>
<evidence type="ECO:0000256" key="1">
    <source>
        <dbReference type="ARBA" id="ARBA00007362"/>
    </source>
</evidence>
<feature type="transmembrane region" description="Helical" evidence="2">
    <location>
        <begin position="199"/>
        <end position="224"/>
    </location>
</feature>
<accession>A0ABN6FKA9</accession>
<feature type="transmembrane region" description="Helical" evidence="2">
    <location>
        <begin position="260"/>
        <end position="279"/>
    </location>
</feature>
<dbReference type="PANTHER" id="PTHR22911:SF79">
    <property type="entry name" value="MOBA-LIKE NTP TRANSFERASE DOMAIN-CONTAINING PROTEIN"/>
    <property type="match status" value="1"/>
</dbReference>
<organism evidence="4 5">
    <name type="scientific">Sinomonas cyclohexanicum</name>
    <name type="common">Corynebacterium cyclohexanicum</name>
    <dbReference type="NCBI Taxonomy" id="322009"/>
    <lineage>
        <taxon>Bacteria</taxon>
        <taxon>Bacillati</taxon>
        <taxon>Actinomycetota</taxon>
        <taxon>Actinomycetes</taxon>
        <taxon>Micrococcales</taxon>
        <taxon>Micrococcaceae</taxon>
        <taxon>Sinomonas</taxon>
    </lineage>
</organism>
<keyword evidence="2" id="KW-0812">Transmembrane</keyword>
<feature type="transmembrane region" description="Helical" evidence="2">
    <location>
        <begin position="230"/>
        <end position="248"/>
    </location>
</feature>